<keyword evidence="2" id="KW-0479">Metal-binding</keyword>
<dbReference type="EMBL" id="JABMKT010000009">
    <property type="protein sequence ID" value="NYV27701.1"/>
    <property type="molecule type" value="Genomic_DNA"/>
</dbReference>
<dbReference type="PROSITE" id="PS01302">
    <property type="entry name" value="UPF0758"/>
    <property type="match status" value="1"/>
</dbReference>
<dbReference type="PANTHER" id="PTHR30471">
    <property type="entry name" value="DNA REPAIR PROTEIN RADC"/>
    <property type="match status" value="1"/>
</dbReference>
<accession>A0A7Z0PED9</accession>
<evidence type="ECO:0000313" key="8">
    <source>
        <dbReference type="Proteomes" id="UP000526184"/>
    </source>
</evidence>
<evidence type="ECO:0000259" key="6">
    <source>
        <dbReference type="PROSITE" id="PS50249"/>
    </source>
</evidence>
<dbReference type="PANTHER" id="PTHR30471:SF3">
    <property type="entry name" value="UPF0758 PROTEIN YEES-RELATED"/>
    <property type="match status" value="1"/>
</dbReference>
<name>A0A7Z0PED9_9FUSO</name>
<keyword evidence="8" id="KW-1185">Reference proteome</keyword>
<dbReference type="CDD" id="cd08071">
    <property type="entry name" value="MPN_DUF2466"/>
    <property type="match status" value="1"/>
</dbReference>
<comment type="caution">
    <text evidence="7">The sequence shown here is derived from an EMBL/GenBank/DDBJ whole genome shotgun (WGS) entry which is preliminary data.</text>
</comment>
<dbReference type="InterPro" id="IPR037518">
    <property type="entry name" value="MPN"/>
</dbReference>
<proteinExistence type="predicted"/>
<protein>
    <recommendedName>
        <fullName evidence="6">MPN domain-containing protein</fullName>
    </recommendedName>
</protein>
<keyword evidence="4" id="KW-0862">Zinc</keyword>
<dbReference type="InterPro" id="IPR001405">
    <property type="entry name" value="UPF0758"/>
</dbReference>
<dbReference type="Proteomes" id="UP000526184">
    <property type="component" value="Unassembled WGS sequence"/>
</dbReference>
<reference evidence="7 8" key="1">
    <citation type="submission" date="2020-05" db="EMBL/GenBank/DDBJ databases">
        <title>Streptobacillus felis strain LHL191014123.</title>
        <authorList>
            <person name="Fawzy A."/>
            <person name="Rau J."/>
            <person name="Risse K."/>
            <person name="Schauerte N."/>
            <person name="Geiger C."/>
            <person name="Blom J."/>
            <person name="Imirzalioglu C."/>
            <person name="Falgenhauer J."/>
            <person name="Bach A."/>
            <person name="Herden C."/>
            <person name="Eisenberg T."/>
        </authorList>
    </citation>
    <scope>NUCLEOTIDE SEQUENCE [LARGE SCALE GENOMIC DNA]</scope>
    <source>
        <strain evidence="7 8">LHL191014123</strain>
    </source>
</reference>
<keyword evidence="3" id="KW-0378">Hydrolase</keyword>
<dbReference type="Gene3D" id="3.40.140.10">
    <property type="entry name" value="Cytidine Deaminase, domain 2"/>
    <property type="match status" value="1"/>
</dbReference>
<sequence>MKFEYIDMEREVFKVLYFNSKNILIKDENIFLGTVDRSVVHVREILKNILKYNAKSIIVVHNHPSGVVNPSLDDFELTKKLLDILNFVDVRLSDHIIISNKGYYSFLENNKI</sequence>
<evidence type="ECO:0000256" key="1">
    <source>
        <dbReference type="ARBA" id="ARBA00022670"/>
    </source>
</evidence>
<dbReference type="InterPro" id="IPR025657">
    <property type="entry name" value="RadC_JAB"/>
</dbReference>
<keyword evidence="1" id="KW-0645">Protease</keyword>
<feature type="domain" description="MPN" evidence="6">
    <location>
        <begin position="1"/>
        <end position="112"/>
    </location>
</feature>
<evidence type="ECO:0000256" key="4">
    <source>
        <dbReference type="ARBA" id="ARBA00022833"/>
    </source>
</evidence>
<dbReference type="GO" id="GO:0046872">
    <property type="term" value="F:metal ion binding"/>
    <property type="evidence" value="ECO:0007669"/>
    <property type="project" value="UniProtKB-KW"/>
</dbReference>
<organism evidence="7 8">
    <name type="scientific">Streptobacillus felis</name>
    <dbReference type="NCBI Taxonomy" id="1384509"/>
    <lineage>
        <taxon>Bacteria</taxon>
        <taxon>Fusobacteriati</taxon>
        <taxon>Fusobacteriota</taxon>
        <taxon>Fusobacteriia</taxon>
        <taxon>Fusobacteriales</taxon>
        <taxon>Leptotrichiaceae</taxon>
        <taxon>Streptobacillus</taxon>
    </lineage>
</organism>
<gene>
    <name evidence="7" type="ORF">HP397_02515</name>
</gene>
<dbReference type="AlphaFoldDB" id="A0A7Z0PED9"/>
<dbReference type="InterPro" id="IPR020891">
    <property type="entry name" value="UPF0758_CS"/>
</dbReference>
<keyword evidence="5" id="KW-0482">Metalloprotease</keyword>
<dbReference type="GO" id="GO:0006508">
    <property type="term" value="P:proteolysis"/>
    <property type="evidence" value="ECO:0007669"/>
    <property type="project" value="UniProtKB-KW"/>
</dbReference>
<dbReference type="GO" id="GO:0008237">
    <property type="term" value="F:metallopeptidase activity"/>
    <property type="evidence" value="ECO:0007669"/>
    <property type="project" value="UniProtKB-KW"/>
</dbReference>
<evidence type="ECO:0000256" key="2">
    <source>
        <dbReference type="ARBA" id="ARBA00022723"/>
    </source>
</evidence>
<dbReference type="PROSITE" id="PS50249">
    <property type="entry name" value="MPN"/>
    <property type="match status" value="1"/>
</dbReference>
<evidence type="ECO:0000256" key="3">
    <source>
        <dbReference type="ARBA" id="ARBA00022801"/>
    </source>
</evidence>
<dbReference type="Pfam" id="PF04002">
    <property type="entry name" value="RadC"/>
    <property type="match status" value="1"/>
</dbReference>
<evidence type="ECO:0000313" key="7">
    <source>
        <dbReference type="EMBL" id="NYV27701.1"/>
    </source>
</evidence>
<evidence type="ECO:0000256" key="5">
    <source>
        <dbReference type="ARBA" id="ARBA00023049"/>
    </source>
</evidence>